<evidence type="ECO:0000256" key="4">
    <source>
        <dbReference type="SAM" id="SignalP"/>
    </source>
</evidence>
<sequence>MKQSPSFSRFARLLFAFLFLLFSPSCASLLPSSLPLGRLPSETRVSLHAGAKHKFHRSALAFADPCFLPFLAPRSETVFRLPNVSTLLRDTPKMRLSACSSLPRSLSSAFAVPLSSLSSLSSLFPLSSPSPLSSRFSRARLSREVDWSFSVRRAGQRGSSELRNHATPLQSVPVSSLSHSLCSPSLARAGISSLRATEGCWRAEEAADQEREESSAFFSADAPALSFEVLQSRAKPVREDAPALLVVHGLLGSRRNMRSFSALLNSPKIVAVDLRNHGDSPWRDQMRVSDLGRDLLYMLHSKPDLFSSSALASSSSLLSAPRDVVLVGHSLGGLAAMYAALRAEEASRGRDALPRVKGLVVLDVAPVDYSGSRQAQQPVSSQTVVNLLCDLPMSAFEDRRQLERTLGATDPPLPRAMIQWLMTAVRERREKKPLDGGSSAWRAAGRPSRTADKTLKKDEKIRLEWQMNLLAIKQMLKTKQLRWPSEEFDAERRRNSRVSGCRDTAADAAVDAEGELGRSTAAEGEQRAAHAFEGPALFLRGSNSQYVDVKRDWDTILRYFPNAEHRTVQNAGHWLHAEQPVQTAELINQFLAKV</sequence>
<evidence type="ECO:0000256" key="3">
    <source>
        <dbReference type="SAM" id="MobiDB-lite"/>
    </source>
</evidence>
<dbReference type="EMBL" id="AEYI02001330">
    <property type="protein sequence ID" value="KFG38697.1"/>
    <property type="molecule type" value="Genomic_DNA"/>
</dbReference>
<feature type="signal peptide" evidence="4">
    <location>
        <begin position="1"/>
        <end position="27"/>
    </location>
</feature>
<accession>A0A086K2S9</accession>
<dbReference type="PANTHER" id="PTHR46118">
    <property type="entry name" value="PROTEIN ABHD11"/>
    <property type="match status" value="1"/>
</dbReference>
<name>A0A086K2S9_TOXGO</name>
<evidence type="ECO:0000313" key="7">
    <source>
        <dbReference type="Proteomes" id="UP000028828"/>
    </source>
</evidence>
<gene>
    <name evidence="6" type="ORF">TGP89_240830</name>
</gene>
<proteinExistence type="inferred from homology"/>
<dbReference type="GO" id="GO:0052689">
    <property type="term" value="F:carboxylic ester hydrolase activity"/>
    <property type="evidence" value="ECO:0007669"/>
    <property type="project" value="TreeGrafter"/>
</dbReference>
<feature type="region of interest" description="Disordered" evidence="3">
    <location>
        <begin position="429"/>
        <end position="455"/>
    </location>
</feature>
<evidence type="ECO:0000313" key="6">
    <source>
        <dbReference type="EMBL" id="KFG38697.1"/>
    </source>
</evidence>
<dbReference type="OrthoDB" id="8119704at2759"/>
<protein>
    <submittedName>
        <fullName evidence="6">Hydrolase, alpha/beta fold family protein</fullName>
    </submittedName>
</protein>
<dbReference type="Proteomes" id="UP000028828">
    <property type="component" value="Unassembled WGS sequence"/>
</dbReference>
<dbReference type="InterPro" id="IPR029058">
    <property type="entry name" value="AB_hydrolase_fold"/>
</dbReference>
<keyword evidence="4" id="KW-0732">Signal</keyword>
<feature type="domain" description="AB hydrolase-1" evidence="5">
    <location>
        <begin position="244"/>
        <end position="585"/>
    </location>
</feature>
<dbReference type="Pfam" id="PF12697">
    <property type="entry name" value="Abhydrolase_6"/>
    <property type="match status" value="1"/>
</dbReference>
<evidence type="ECO:0000259" key="5">
    <source>
        <dbReference type="Pfam" id="PF12697"/>
    </source>
</evidence>
<comment type="similarity">
    <text evidence="1">Belongs to the AB hydrolase superfamily.</text>
</comment>
<evidence type="ECO:0000256" key="2">
    <source>
        <dbReference type="ARBA" id="ARBA00022801"/>
    </source>
</evidence>
<comment type="caution">
    <text evidence="6">The sequence shown here is derived from an EMBL/GenBank/DDBJ whole genome shotgun (WGS) entry which is preliminary data.</text>
</comment>
<dbReference type="SUPFAM" id="SSF53474">
    <property type="entry name" value="alpha/beta-Hydrolases"/>
    <property type="match status" value="1"/>
</dbReference>
<reference evidence="6 7" key="1">
    <citation type="submission" date="2014-03" db="EMBL/GenBank/DDBJ databases">
        <authorList>
            <person name="Sibley D."/>
            <person name="Venepally P."/>
            <person name="Karamycheva S."/>
            <person name="Hadjithomas M."/>
            <person name="Khan A."/>
            <person name="Brunk B."/>
            <person name="Roos D."/>
            <person name="Caler E."/>
            <person name="Lorenzi H."/>
        </authorList>
    </citation>
    <scope>NUCLEOTIDE SEQUENCE [LARGE SCALE GENOMIC DNA]</scope>
    <source>
        <strain evidence="7">p89</strain>
    </source>
</reference>
<dbReference type="Gene3D" id="3.40.50.1820">
    <property type="entry name" value="alpha/beta hydrolase"/>
    <property type="match status" value="1"/>
</dbReference>
<feature type="chain" id="PRO_5001808823" evidence="4">
    <location>
        <begin position="28"/>
        <end position="594"/>
    </location>
</feature>
<keyword evidence="2 6" id="KW-0378">Hydrolase</keyword>
<dbReference type="PANTHER" id="PTHR46118:SF4">
    <property type="entry name" value="PROTEIN ABHD11"/>
    <property type="match status" value="1"/>
</dbReference>
<dbReference type="AlphaFoldDB" id="A0A086K2S9"/>
<evidence type="ECO:0000256" key="1">
    <source>
        <dbReference type="ARBA" id="ARBA00008645"/>
    </source>
</evidence>
<dbReference type="InterPro" id="IPR000073">
    <property type="entry name" value="AB_hydrolase_1"/>
</dbReference>
<organism evidence="6 7">
    <name type="scientific">Toxoplasma gondii p89</name>
    <dbReference type="NCBI Taxonomy" id="943119"/>
    <lineage>
        <taxon>Eukaryota</taxon>
        <taxon>Sar</taxon>
        <taxon>Alveolata</taxon>
        <taxon>Apicomplexa</taxon>
        <taxon>Conoidasida</taxon>
        <taxon>Coccidia</taxon>
        <taxon>Eucoccidiorida</taxon>
        <taxon>Eimeriorina</taxon>
        <taxon>Sarcocystidae</taxon>
        <taxon>Toxoplasma</taxon>
    </lineage>
</organism>
<dbReference type="VEuPathDB" id="ToxoDB:TGP89_240830"/>